<gene>
    <name evidence="1" type="ORF">GOBAR_AA19124</name>
</gene>
<dbReference type="OrthoDB" id="995555at2759"/>
<evidence type="ECO:0008006" key="3">
    <source>
        <dbReference type="Google" id="ProtNLM"/>
    </source>
</evidence>
<dbReference type="AlphaFoldDB" id="A0A2P5XDZ3"/>
<evidence type="ECO:0000313" key="2">
    <source>
        <dbReference type="Proteomes" id="UP000239757"/>
    </source>
</evidence>
<evidence type="ECO:0000313" key="1">
    <source>
        <dbReference type="EMBL" id="PPS01541.1"/>
    </source>
</evidence>
<organism evidence="1 2">
    <name type="scientific">Gossypium barbadense</name>
    <name type="common">Sea Island cotton</name>
    <name type="synonym">Hibiscus barbadensis</name>
    <dbReference type="NCBI Taxonomy" id="3634"/>
    <lineage>
        <taxon>Eukaryota</taxon>
        <taxon>Viridiplantae</taxon>
        <taxon>Streptophyta</taxon>
        <taxon>Embryophyta</taxon>
        <taxon>Tracheophyta</taxon>
        <taxon>Spermatophyta</taxon>
        <taxon>Magnoliopsida</taxon>
        <taxon>eudicotyledons</taxon>
        <taxon>Gunneridae</taxon>
        <taxon>Pentapetalae</taxon>
        <taxon>rosids</taxon>
        <taxon>malvids</taxon>
        <taxon>Malvales</taxon>
        <taxon>Malvaceae</taxon>
        <taxon>Malvoideae</taxon>
        <taxon>Gossypium</taxon>
    </lineage>
</organism>
<accession>A0A2P5XDZ3</accession>
<reference evidence="1 2" key="1">
    <citation type="submission" date="2015-01" db="EMBL/GenBank/DDBJ databases">
        <title>Genome of allotetraploid Gossypium barbadense reveals genomic plasticity and fiber elongation in cotton evolution.</title>
        <authorList>
            <person name="Chen X."/>
            <person name="Liu X."/>
            <person name="Zhao B."/>
            <person name="Zheng H."/>
            <person name="Hu Y."/>
            <person name="Lu G."/>
            <person name="Yang C."/>
            <person name="Chen J."/>
            <person name="Shan C."/>
            <person name="Zhang L."/>
            <person name="Zhou Y."/>
            <person name="Wang L."/>
            <person name="Guo W."/>
            <person name="Bai Y."/>
            <person name="Ruan J."/>
            <person name="Shangguan X."/>
            <person name="Mao Y."/>
            <person name="Jiang J."/>
            <person name="Zhu Y."/>
            <person name="Lei J."/>
            <person name="Kang H."/>
            <person name="Chen S."/>
            <person name="He X."/>
            <person name="Wang R."/>
            <person name="Wang Y."/>
            <person name="Chen J."/>
            <person name="Wang L."/>
            <person name="Yu S."/>
            <person name="Wang B."/>
            <person name="Wei J."/>
            <person name="Song S."/>
            <person name="Lu X."/>
            <person name="Gao Z."/>
            <person name="Gu W."/>
            <person name="Deng X."/>
            <person name="Ma D."/>
            <person name="Wang S."/>
            <person name="Liang W."/>
            <person name="Fang L."/>
            <person name="Cai C."/>
            <person name="Zhu X."/>
            <person name="Zhou B."/>
            <person name="Zhang Y."/>
            <person name="Chen Z."/>
            <person name="Xu S."/>
            <person name="Zhu R."/>
            <person name="Wang S."/>
            <person name="Zhang T."/>
            <person name="Zhao G."/>
        </authorList>
    </citation>
    <scope>NUCLEOTIDE SEQUENCE [LARGE SCALE GENOMIC DNA]</scope>
    <source>
        <strain evidence="2">cv. Xinhai21</strain>
        <tissue evidence="1">Leaf</tissue>
    </source>
</reference>
<dbReference type="Proteomes" id="UP000239757">
    <property type="component" value="Unassembled WGS sequence"/>
</dbReference>
<name>A0A2P5XDZ3_GOSBA</name>
<dbReference type="EMBL" id="KZ665099">
    <property type="protein sequence ID" value="PPS01541.1"/>
    <property type="molecule type" value="Genomic_DNA"/>
</dbReference>
<protein>
    <recommendedName>
        <fullName evidence="3">DUF4283 domain-containing protein</fullName>
    </recommendedName>
</protein>
<proteinExistence type="predicted"/>
<sequence>METQNFSNDIDRDPYANSDRNTKKVRFKEVFEGEDTNMVVDSDQQSIMSFKDKLLEGGVVSSDENIEGIFGKNESGFELLEGDVNMSMVNGISAIAFSERINDILFKEMELAVILKLLGRNIGYNLYPSIVMAWIQLLGLSGYLYKWKIIEAIGGLIGKVVKLDLQNDNRTRGRFVSMVMSMSCPSVEEILASGSSVDTAVVASGEVVGDGNEEMRVDYGPWMLVERKSMRSQRDSRVKWVAKLDKDSLGSRFAMLIAEGASNGDLRKSVKGFSGEKGEGVVGSSLGKGDFTLKSLGKRPKGSEGIFQINKGLNNNLSVSNSGSLFSSTRVVKAKGAIIGISGLSNVRLGGPSERTG</sequence>